<name>A0A9J6A7L7_SOLCO</name>
<dbReference type="AlphaFoldDB" id="A0A9J6A7L7"/>
<proteinExistence type="predicted"/>
<reference evidence="1 2" key="1">
    <citation type="submission" date="2020-09" db="EMBL/GenBank/DDBJ databases">
        <title>De no assembly of potato wild relative species, Solanum commersonii.</title>
        <authorList>
            <person name="Cho K."/>
        </authorList>
    </citation>
    <scope>NUCLEOTIDE SEQUENCE [LARGE SCALE GENOMIC DNA]</scope>
    <source>
        <strain evidence="1">LZ3.2</strain>
        <tissue evidence="1">Leaf</tissue>
    </source>
</reference>
<organism evidence="1 2">
    <name type="scientific">Solanum commersonii</name>
    <name type="common">Commerson's wild potato</name>
    <name type="synonym">Commerson's nightshade</name>
    <dbReference type="NCBI Taxonomy" id="4109"/>
    <lineage>
        <taxon>Eukaryota</taxon>
        <taxon>Viridiplantae</taxon>
        <taxon>Streptophyta</taxon>
        <taxon>Embryophyta</taxon>
        <taxon>Tracheophyta</taxon>
        <taxon>Spermatophyta</taxon>
        <taxon>Magnoliopsida</taxon>
        <taxon>eudicotyledons</taxon>
        <taxon>Gunneridae</taxon>
        <taxon>Pentapetalae</taxon>
        <taxon>asterids</taxon>
        <taxon>lamiids</taxon>
        <taxon>Solanales</taxon>
        <taxon>Solanaceae</taxon>
        <taxon>Solanoideae</taxon>
        <taxon>Solaneae</taxon>
        <taxon>Solanum</taxon>
    </lineage>
</organism>
<gene>
    <name evidence="1" type="ORF">H5410_005731</name>
</gene>
<sequence>MALRIENDETWKIMENFDLRLNRTHLLYLSIPKSLPELTEYKTPLRKSNFWASARQPSVLAAPPLYQQANGPTVVPLRKSNLKVNNSRTDMPESLNHSPVHLVFLAHPPSVSATPPPYQQEN</sequence>
<dbReference type="Proteomes" id="UP000824120">
    <property type="component" value="Chromosome 2"/>
</dbReference>
<comment type="caution">
    <text evidence="1">The sequence shown here is derived from an EMBL/GenBank/DDBJ whole genome shotgun (WGS) entry which is preliminary data.</text>
</comment>
<keyword evidence="2" id="KW-1185">Reference proteome</keyword>
<dbReference type="OrthoDB" id="10324182at2759"/>
<evidence type="ECO:0000313" key="2">
    <source>
        <dbReference type="Proteomes" id="UP000824120"/>
    </source>
</evidence>
<protein>
    <submittedName>
        <fullName evidence="1">Uncharacterized protein</fullName>
    </submittedName>
</protein>
<accession>A0A9J6A7L7</accession>
<dbReference type="EMBL" id="JACXVP010000002">
    <property type="protein sequence ID" value="KAG5620513.1"/>
    <property type="molecule type" value="Genomic_DNA"/>
</dbReference>
<evidence type="ECO:0000313" key="1">
    <source>
        <dbReference type="EMBL" id="KAG5620513.1"/>
    </source>
</evidence>